<feature type="compositionally biased region" description="Polar residues" evidence="1">
    <location>
        <begin position="849"/>
        <end position="862"/>
    </location>
</feature>
<feature type="signal peptide" evidence="3">
    <location>
        <begin position="1"/>
        <end position="26"/>
    </location>
</feature>
<reference evidence="4 5" key="1">
    <citation type="submission" date="2023-02" db="EMBL/GenBank/DDBJ databases">
        <title>LHISI_Scaffold_Assembly.</title>
        <authorList>
            <person name="Stuart O.P."/>
            <person name="Cleave R."/>
            <person name="Magrath M.J.L."/>
            <person name="Mikheyev A.S."/>
        </authorList>
    </citation>
    <scope>NUCLEOTIDE SEQUENCE [LARGE SCALE GENOMIC DNA]</scope>
    <source>
        <strain evidence="4">Daus_M_001</strain>
        <tissue evidence="4">Leg muscle</tissue>
    </source>
</reference>
<feature type="region of interest" description="Disordered" evidence="1">
    <location>
        <begin position="707"/>
        <end position="738"/>
    </location>
</feature>
<keyword evidence="5" id="KW-1185">Reference proteome</keyword>
<accession>A0ABQ9GZT6</accession>
<evidence type="ECO:0000313" key="4">
    <source>
        <dbReference type="EMBL" id="KAJ8877548.1"/>
    </source>
</evidence>
<proteinExistence type="predicted"/>
<feature type="region of interest" description="Disordered" evidence="1">
    <location>
        <begin position="839"/>
        <end position="862"/>
    </location>
</feature>
<organism evidence="4 5">
    <name type="scientific">Dryococelus australis</name>
    <dbReference type="NCBI Taxonomy" id="614101"/>
    <lineage>
        <taxon>Eukaryota</taxon>
        <taxon>Metazoa</taxon>
        <taxon>Ecdysozoa</taxon>
        <taxon>Arthropoda</taxon>
        <taxon>Hexapoda</taxon>
        <taxon>Insecta</taxon>
        <taxon>Pterygota</taxon>
        <taxon>Neoptera</taxon>
        <taxon>Polyneoptera</taxon>
        <taxon>Phasmatodea</taxon>
        <taxon>Verophasmatodea</taxon>
        <taxon>Anareolatae</taxon>
        <taxon>Phasmatidae</taxon>
        <taxon>Eurycanthinae</taxon>
        <taxon>Dryococelus</taxon>
    </lineage>
</organism>
<feature type="transmembrane region" description="Helical" evidence="2">
    <location>
        <begin position="80"/>
        <end position="103"/>
    </location>
</feature>
<evidence type="ECO:0000256" key="2">
    <source>
        <dbReference type="SAM" id="Phobius"/>
    </source>
</evidence>
<keyword evidence="2" id="KW-1133">Transmembrane helix</keyword>
<feature type="region of interest" description="Disordered" evidence="1">
    <location>
        <begin position="1030"/>
        <end position="1078"/>
    </location>
</feature>
<comment type="caution">
    <text evidence="4">The sequence shown here is derived from an EMBL/GenBank/DDBJ whole genome shotgun (WGS) entry which is preliminary data.</text>
</comment>
<sequence>MVHRSIESVFCLELAALALLFFKCEREKFVKDEGCPWTGYLCTPAKQTQLQDHLSVHGSTVRCPGKSAGRMERDAVKSRVMGWILLSGFSSAAGMFDVAPFLFPVLSRGVCRQSSGEGYETPSPQTAPLIHAKSMLQANLHGRLVGSSYDTVRRLSGIQSVSQASKCEKKVARTVVALTFGVAEIAQLIYTHFGRLEFKAFNQLRCPVWLLAAKYGIESNTRRSARITSGLRYLECNLFIVFLVSRWLTDYCTAAAVNPCRSTLCPLVGTQVTRWFYWPPASKWNHLPVWLRLRRLSSPPLKSCNWLKIPSRRVRRTAEPMAEVGQMRERGKFREFIDLPAILHSPVNTRDSRCLFIGCCTREQSVLPHTWQYGIRCLFPCKYAVRSVIQGVSIAKLTSVYMCWTPLLSFCEKTVLLLGISSKSAASLRALMPAEIYQRFYFFNMQTSGGAVYWCATDLGCGRLWVRIPVLNSHFGTKIDESEIQNQEISLVQHFYIATKIKLDPGMELGSFDLGSEMMVQPGIRNGTRKKNLELCNSDHHGEELMGKSRIIDLEPVVPPIRYGVRPTWLSPHFLRKISPAMVDETLEPLCTSIENNCTRYDPGLGASNEESGHQLLRDQYSVAATSRSGICEQLRASGAAHTNLLENEVPRRLFWGNNQIRDSSNGGLSCGLTALRPPNMRGRGIASFHRKEAKINVTLGEILSPNLAHPRPQKPRVWSGRGSIHTPSASPGHNRSRLPLTARSVNEWEFLQTTSSLRSQPLPARVQPNDRSAEGTSWWGQPIVPCWIQRITRSLWGKCARFRWFPVDAPDPISARLPFADSPYHLYGTSLHRYKTAQTGRHRLPRSGQKTDAATTDAPSAISWDTNKTSYHPLHIDVSNASSLPPHHLEPRVKDAIQTVTPDTLTRVWNKIEYRVDVVRAACGDLRPFLRPILLCGSPRGIIEEAQSPRARRREVMLSPASVSFITQHPGYQPTRPAPFKARVSGCTVPLHPLLLCFSQILTLPGWPFATEWRSLTCGCRPIPEKARQPAASSGKIPTCENVGVSPPGIEPGSPRWEESSRTTTPPRPLVDNADMRPNADGLCDRVTGPALSRKCCLSLSGSGYRRQRFLRVLQSYRPSKHVSSRGQSALVGDPLKELELEHYTHPKNSTLGKCVEQGRTMTSVVHSSGAARVNFDTDNRHISGGREREVVSSKARTILRQCSLAVRASLLCSELVRSRKISVGKGAASFGNTRSVLLQSRYKAHHIAKRIVSLPFACTDVVSIPRRRTLQPYEQIPTRNDRGRIVAHATTVKRVWDQWVEDGRAERSARDQPPRCSREREDGHLVRIASTDVQPYRTPCSGVQSCGTSICVRTHGSPSLAALASLVQAGGHYRGLLWCVELRAEGVSPTKPSSARTRVWRHHRMKTLWCTPSSPALPSHTGPGPDVTVWDAIGFQSRSRIMHIAGTLTNNGHIVEPCVNRAMCDRMWHTSADCSGMTTSHGFIGLRVCRISRPLKCVTHGRTAGLPQYTHGYYG</sequence>
<evidence type="ECO:0000313" key="5">
    <source>
        <dbReference type="Proteomes" id="UP001159363"/>
    </source>
</evidence>
<dbReference type="EMBL" id="JARBHB010000008">
    <property type="protein sequence ID" value="KAJ8877548.1"/>
    <property type="molecule type" value="Genomic_DNA"/>
</dbReference>
<feature type="chain" id="PRO_5046894444" evidence="3">
    <location>
        <begin position="27"/>
        <end position="1517"/>
    </location>
</feature>
<keyword evidence="2" id="KW-0812">Transmembrane</keyword>
<keyword evidence="2" id="KW-0472">Membrane</keyword>
<keyword evidence="3" id="KW-0732">Signal</keyword>
<protein>
    <submittedName>
        <fullName evidence="4">Uncharacterized protein</fullName>
    </submittedName>
</protein>
<dbReference type="Proteomes" id="UP001159363">
    <property type="component" value="Chromosome 7"/>
</dbReference>
<evidence type="ECO:0000256" key="3">
    <source>
        <dbReference type="SAM" id="SignalP"/>
    </source>
</evidence>
<evidence type="ECO:0000256" key="1">
    <source>
        <dbReference type="SAM" id="MobiDB-lite"/>
    </source>
</evidence>
<name>A0ABQ9GZT6_9NEOP</name>
<gene>
    <name evidence="4" type="ORF">PR048_022003</name>
</gene>